<proteinExistence type="predicted"/>
<evidence type="ECO:0000313" key="1">
    <source>
        <dbReference type="EMBL" id="MQX52989.1"/>
    </source>
</evidence>
<accession>A0A6N7LRF7</accession>
<dbReference type="RefSeq" id="WP_153500052.1">
    <property type="nucleotide sequence ID" value="NZ_JBMZXE010000079.1"/>
</dbReference>
<protein>
    <submittedName>
        <fullName evidence="1">Uncharacterized protein</fullName>
    </submittedName>
</protein>
<keyword evidence="2" id="KW-1185">Reference proteome</keyword>
<comment type="caution">
    <text evidence="1">The sequence shown here is derived from an EMBL/GenBank/DDBJ whole genome shotgun (WGS) entry which is preliminary data.</text>
</comment>
<sequence>MDGHKTALKDWKQIIETLRQQGKEEEASAVEAALEEGKKVRAIQLIRACGLSLEEG</sequence>
<evidence type="ECO:0000313" key="2">
    <source>
        <dbReference type="Proteomes" id="UP000469421"/>
    </source>
</evidence>
<dbReference type="Proteomes" id="UP000469421">
    <property type="component" value="Unassembled WGS sequence"/>
</dbReference>
<dbReference type="AlphaFoldDB" id="A0A6N7LRF7"/>
<reference evidence="1 2" key="1">
    <citation type="submission" date="2019-10" db="EMBL/GenBank/DDBJ databases">
        <title>Alcanivorax sp.PA15-N-34 draft genome sequence.</title>
        <authorList>
            <person name="Liao X."/>
            <person name="Shao Z."/>
        </authorList>
    </citation>
    <scope>NUCLEOTIDE SEQUENCE [LARGE SCALE GENOMIC DNA]</scope>
    <source>
        <strain evidence="1 2">PA15-N-34</strain>
    </source>
</reference>
<organism evidence="1 2">
    <name type="scientific">Alcanivorax sediminis</name>
    <dbReference type="NCBI Taxonomy" id="2663008"/>
    <lineage>
        <taxon>Bacteria</taxon>
        <taxon>Pseudomonadati</taxon>
        <taxon>Pseudomonadota</taxon>
        <taxon>Gammaproteobacteria</taxon>
        <taxon>Oceanospirillales</taxon>
        <taxon>Alcanivoracaceae</taxon>
        <taxon>Alcanivorax</taxon>
    </lineage>
</organism>
<dbReference type="EMBL" id="WIRE01000001">
    <property type="protein sequence ID" value="MQX52989.1"/>
    <property type="molecule type" value="Genomic_DNA"/>
</dbReference>
<name>A0A6N7LRF7_9GAMM</name>
<gene>
    <name evidence="1" type="ORF">GFN93_06980</name>
</gene>